<dbReference type="InterPro" id="IPR006419">
    <property type="entry name" value="NMN_transpt_PnuC"/>
</dbReference>
<keyword evidence="5" id="KW-0813">Transport</keyword>
<comment type="caution">
    <text evidence="11">The sequence shown here is derived from an EMBL/GenBank/DDBJ whole genome shotgun (WGS) entry which is preliminary data.</text>
</comment>
<sequence length="185" mass="20614">MTPLEIAANGFATVSIVLAGRNSVHTWWTGIIGCGLFAWLFFETQLYADVTLQLAFIVTSAVGWRWWVRGAQGAPAPVTHAPRAWLALFGAVGIGAALGYGALLHHFTDAYAPFIDSFVLTLSLLAQLLLVRRQVETWPVWIAVNTLAVPLYASRGLTLTALLYAVYWCNAWYGWWRWRREIVSC</sequence>
<keyword evidence="9 10" id="KW-0472">Membrane</keyword>
<evidence type="ECO:0000256" key="1">
    <source>
        <dbReference type="ARBA" id="ARBA00002672"/>
    </source>
</evidence>
<comment type="similarity">
    <text evidence="3">Belongs to the nicotinamide ribonucleoside (NR) uptake permease (TC 4.B.1) family.</text>
</comment>
<dbReference type="PANTHER" id="PTHR36122:SF2">
    <property type="entry name" value="NICOTINAMIDE RIBOSIDE TRANSPORTER PNUC"/>
    <property type="match status" value="1"/>
</dbReference>
<evidence type="ECO:0000256" key="3">
    <source>
        <dbReference type="ARBA" id="ARBA00006669"/>
    </source>
</evidence>
<name>A0ABU3MZU1_9SPHN</name>
<accession>A0ABU3MZU1</accession>
<dbReference type="EMBL" id="JALMLT010000001">
    <property type="protein sequence ID" value="MDT8757747.1"/>
    <property type="molecule type" value="Genomic_DNA"/>
</dbReference>
<protein>
    <recommendedName>
        <fullName evidence="4">Nicotinamide riboside transporter PnuC</fullName>
    </recommendedName>
</protein>
<feature type="transmembrane region" description="Helical" evidence="10">
    <location>
        <begin position="151"/>
        <end position="173"/>
    </location>
</feature>
<comment type="function">
    <text evidence="1">Required for nicotinamide riboside transport across the inner membrane.</text>
</comment>
<comment type="subcellular location">
    <subcellularLocation>
        <location evidence="2">Cell membrane</location>
        <topology evidence="2">Multi-pass membrane protein</topology>
    </subcellularLocation>
</comment>
<gene>
    <name evidence="11" type="primary">pnuC</name>
    <name evidence="11" type="ORF">MZO42_03475</name>
</gene>
<feature type="transmembrane region" description="Helical" evidence="10">
    <location>
        <begin position="84"/>
        <end position="103"/>
    </location>
</feature>
<reference evidence="11" key="1">
    <citation type="submission" date="2022-04" db="EMBL/GenBank/DDBJ databases">
        <title>Tomato heritable bacteria conferring resistance against bacterial wilt.</title>
        <authorList>
            <person name="Yin J."/>
        </authorList>
    </citation>
    <scope>NUCLEOTIDE SEQUENCE</scope>
    <source>
        <strain evidence="11">Cra20</strain>
    </source>
</reference>
<evidence type="ECO:0000256" key="7">
    <source>
        <dbReference type="ARBA" id="ARBA00022692"/>
    </source>
</evidence>
<feature type="transmembrane region" description="Helical" evidence="10">
    <location>
        <begin position="25"/>
        <end position="42"/>
    </location>
</feature>
<feature type="transmembrane region" description="Helical" evidence="10">
    <location>
        <begin position="47"/>
        <end position="64"/>
    </location>
</feature>
<keyword evidence="7 10" id="KW-0812">Transmembrane</keyword>
<proteinExistence type="inferred from homology"/>
<keyword evidence="6" id="KW-1003">Cell membrane</keyword>
<evidence type="ECO:0000256" key="9">
    <source>
        <dbReference type="ARBA" id="ARBA00023136"/>
    </source>
</evidence>
<evidence type="ECO:0000256" key="5">
    <source>
        <dbReference type="ARBA" id="ARBA00022448"/>
    </source>
</evidence>
<evidence type="ECO:0000256" key="6">
    <source>
        <dbReference type="ARBA" id="ARBA00022475"/>
    </source>
</evidence>
<dbReference type="NCBIfam" id="TIGR01528">
    <property type="entry name" value="NMN_trans_PnuC"/>
    <property type="match status" value="1"/>
</dbReference>
<organism evidence="11">
    <name type="scientific">Sphingomonas psychrotolerans</name>
    <dbReference type="NCBI Taxonomy" id="1327635"/>
    <lineage>
        <taxon>Bacteria</taxon>
        <taxon>Pseudomonadati</taxon>
        <taxon>Pseudomonadota</taxon>
        <taxon>Alphaproteobacteria</taxon>
        <taxon>Sphingomonadales</taxon>
        <taxon>Sphingomonadaceae</taxon>
        <taxon>Sphingomonas</taxon>
    </lineage>
</organism>
<evidence type="ECO:0000256" key="10">
    <source>
        <dbReference type="SAM" id="Phobius"/>
    </source>
</evidence>
<feature type="transmembrane region" description="Helical" evidence="10">
    <location>
        <begin position="110"/>
        <end position="131"/>
    </location>
</feature>
<evidence type="ECO:0000256" key="2">
    <source>
        <dbReference type="ARBA" id="ARBA00004651"/>
    </source>
</evidence>
<dbReference type="Pfam" id="PF04973">
    <property type="entry name" value="NMN_transporter"/>
    <property type="match status" value="1"/>
</dbReference>
<keyword evidence="8 10" id="KW-1133">Transmembrane helix</keyword>
<dbReference type="PANTHER" id="PTHR36122">
    <property type="entry name" value="NICOTINAMIDE RIBOSIDE TRANSPORTER PNUC"/>
    <property type="match status" value="1"/>
</dbReference>
<evidence type="ECO:0000256" key="4">
    <source>
        <dbReference type="ARBA" id="ARBA00017522"/>
    </source>
</evidence>
<evidence type="ECO:0000313" key="11">
    <source>
        <dbReference type="EMBL" id="MDT8757747.1"/>
    </source>
</evidence>
<evidence type="ECO:0000256" key="8">
    <source>
        <dbReference type="ARBA" id="ARBA00022989"/>
    </source>
</evidence>